<evidence type="ECO:0000256" key="5">
    <source>
        <dbReference type="ARBA" id="ARBA00022989"/>
    </source>
</evidence>
<proteinExistence type="inferred from homology"/>
<keyword evidence="9" id="KW-1185">Reference proteome</keyword>
<evidence type="ECO:0000256" key="7">
    <source>
        <dbReference type="SAM" id="Phobius"/>
    </source>
</evidence>
<protein>
    <submittedName>
        <fullName evidence="8">NCS2 family permease</fullName>
    </submittedName>
</protein>
<keyword evidence="3" id="KW-0813">Transport</keyword>
<feature type="transmembrane region" description="Helical" evidence="7">
    <location>
        <begin position="21"/>
        <end position="41"/>
    </location>
</feature>
<feature type="transmembrane region" description="Helical" evidence="7">
    <location>
        <begin position="314"/>
        <end position="335"/>
    </location>
</feature>
<dbReference type="InterPro" id="IPR006043">
    <property type="entry name" value="NCS2"/>
</dbReference>
<feature type="transmembrane region" description="Helical" evidence="7">
    <location>
        <begin position="342"/>
        <end position="361"/>
    </location>
</feature>
<keyword evidence="6 7" id="KW-0472">Membrane</keyword>
<evidence type="ECO:0000256" key="4">
    <source>
        <dbReference type="ARBA" id="ARBA00022692"/>
    </source>
</evidence>
<comment type="subcellular location">
    <subcellularLocation>
        <location evidence="1">Endomembrane system</location>
        <topology evidence="1">Multi-pass membrane protein</topology>
    </subcellularLocation>
</comment>
<evidence type="ECO:0000313" key="9">
    <source>
        <dbReference type="Proteomes" id="UP001447842"/>
    </source>
</evidence>
<name>A0ABZ3HBV0_9BACT</name>
<sequence>MNLFQLRDHGTDIRTEMTAGFTTFLAMLYIIPVNAAILSAAGLPFDAVITATAVMTIIASILNGLWANTPIAMSVGMGLNAYFSFGLVKGMGLAWQTALGIVFLSGILYILISITPLRRWMIATIPIDVKRAVSAGIGAFIAFIGMEQLHLITDSPATLVTLGNLKDPHLLIGLFGLALAILLVIKKVRGAFILSIILTALLAWATGVEPMPGAFFSLPASMAPIAFELDIASALSLSMAPLILIFLITDLFDTLGTLTGVGMRANLFHGRDSVPLQRTIEADAAATMLSGLAGVTSTTAFIESAAGVEAGGRTGLTAVVTGLLFILPLFWLPFFQAIPSNAIYPVLIVIGVMMFGELQHIDYSDAAVKYSSFLIVLGMPLTYSITDGLLLGSLAYVFIRLIQGRFRQIDIAMGVLAAVALLVFFVL</sequence>
<feature type="transmembrane region" description="Helical" evidence="7">
    <location>
        <begin position="71"/>
        <end position="88"/>
    </location>
</feature>
<accession>A0ABZ3HBV0</accession>
<feature type="transmembrane region" description="Helical" evidence="7">
    <location>
        <begin position="373"/>
        <end position="397"/>
    </location>
</feature>
<keyword evidence="5 7" id="KW-1133">Transmembrane helix</keyword>
<organism evidence="8 9">
    <name type="scientific">Sulfurimonas diazotrophicus</name>
    <dbReference type="NCBI Taxonomy" id="3131939"/>
    <lineage>
        <taxon>Bacteria</taxon>
        <taxon>Pseudomonadati</taxon>
        <taxon>Campylobacterota</taxon>
        <taxon>Epsilonproteobacteria</taxon>
        <taxon>Campylobacterales</taxon>
        <taxon>Sulfurimonadaceae</taxon>
        <taxon>Sulfurimonas</taxon>
    </lineage>
</organism>
<evidence type="ECO:0000256" key="2">
    <source>
        <dbReference type="ARBA" id="ARBA00005697"/>
    </source>
</evidence>
<evidence type="ECO:0000313" key="8">
    <source>
        <dbReference type="EMBL" id="XAU14857.1"/>
    </source>
</evidence>
<keyword evidence="4 7" id="KW-0812">Transmembrane</keyword>
<feature type="transmembrane region" description="Helical" evidence="7">
    <location>
        <begin position="282"/>
        <end position="302"/>
    </location>
</feature>
<feature type="transmembrane region" description="Helical" evidence="7">
    <location>
        <begin position="169"/>
        <end position="185"/>
    </location>
</feature>
<gene>
    <name evidence="8" type="ORF">WCY31_11515</name>
</gene>
<dbReference type="RefSeq" id="WP_345972489.1">
    <property type="nucleotide sequence ID" value="NZ_CP147920.1"/>
</dbReference>
<evidence type="ECO:0000256" key="1">
    <source>
        <dbReference type="ARBA" id="ARBA00004127"/>
    </source>
</evidence>
<dbReference type="Pfam" id="PF00860">
    <property type="entry name" value="Xan_ur_permease"/>
    <property type="match status" value="1"/>
</dbReference>
<comment type="similarity">
    <text evidence="2">Belongs to the nucleobase:cation symporter-2 (NCS2) (TC 2.A.40) family. Azg-like subfamily.</text>
</comment>
<dbReference type="InterPro" id="IPR045018">
    <property type="entry name" value="Azg-like"/>
</dbReference>
<feature type="transmembrane region" description="Helical" evidence="7">
    <location>
        <begin position="132"/>
        <end position="149"/>
    </location>
</feature>
<evidence type="ECO:0000256" key="6">
    <source>
        <dbReference type="ARBA" id="ARBA00023136"/>
    </source>
</evidence>
<reference evidence="8 9" key="1">
    <citation type="submission" date="2024-03" db="EMBL/GenBank/DDBJ databases">
        <title>Sulfurimonas sp. HSL3-1.</title>
        <authorList>
            <person name="Wang S."/>
        </authorList>
    </citation>
    <scope>NUCLEOTIDE SEQUENCE [LARGE SCALE GENOMIC DNA]</scope>
    <source>
        <strain evidence="8 9">HSL3-1</strain>
    </source>
</reference>
<feature type="transmembrane region" description="Helical" evidence="7">
    <location>
        <begin position="192"/>
        <end position="211"/>
    </location>
</feature>
<feature type="transmembrane region" description="Helical" evidence="7">
    <location>
        <begin position="94"/>
        <end position="112"/>
    </location>
</feature>
<feature type="transmembrane region" description="Helical" evidence="7">
    <location>
        <begin position="231"/>
        <end position="261"/>
    </location>
</feature>
<dbReference type="PANTHER" id="PTHR43337:SF1">
    <property type="entry name" value="XANTHINE_URACIL PERMEASE C887.17-RELATED"/>
    <property type="match status" value="1"/>
</dbReference>
<dbReference type="EMBL" id="CP147920">
    <property type="protein sequence ID" value="XAU14857.1"/>
    <property type="molecule type" value="Genomic_DNA"/>
</dbReference>
<feature type="transmembrane region" description="Helical" evidence="7">
    <location>
        <begin position="409"/>
        <end position="426"/>
    </location>
</feature>
<dbReference type="Proteomes" id="UP001447842">
    <property type="component" value="Chromosome"/>
</dbReference>
<dbReference type="PANTHER" id="PTHR43337">
    <property type="entry name" value="XANTHINE/URACIL PERMEASE C887.17-RELATED"/>
    <property type="match status" value="1"/>
</dbReference>
<evidence type="ECO:0000256" key="3">
    <source>
        <dbReference type="ARBA" id="ARBA00022448"/>
    </source>
</evidence>
<feature type="transmembrane region" description="Helical" evidence="7">
    <location>
        <begin position="47"/>
        <end position="66"/>
    </location>
</feature>